<dbReference type="Pfam" id="PF19561">
    <property type="entry name" value="DUF6083"/>
    <property type="match status" value="1"/>
</dbReference>
<dbReference type="AlphaFoldDB" id="A0A1S5RMQ0"/>
<accession>A0A1S5RMQ0</accession>
<evidence type="ECO:0000256" key="1">
    <source>
        <dbReference type="SAM" id="MobiDB-lite"/>
    </source>
</evidence>
<name>A0A1S5RMQ0_STRAT</name>
<feature type="region of interest" description="Disordered" evidence="1">
    <location>
        <begin position="1"/>
        <end position="23"/>
    </location>
</feature>
<dbReference type="InterPro" id="IPR045729">
    <property type="entry name" value="DUF6083"/>
</dbReference>
<evidence type="ECO:0000313" key="2">
    <source>
        <dbReference type="EMBL" id="AOE46826.1"/>
    </source>
</evidence>
<protein>
    <submittedName>
        <fullName evidence="2">Uncharacterized protein</fullName>
    </submittedName>
</protein>
<sequence>MRPHNPPAGRHWDGSPRHLPPRRSLQIATHSPSRLLRAGQTGRCRHCGNRIDWYPRSDGRPIALHPAEVPTTSVSATGRWHLSSGVAYPHDDGSRWCRIPHAALCPHQPPDPHTASTPLATLRRELSLRTRRLIDTGAFTPDTHPPATAGPAGHNERPTRPVVRILLINYLAESPIDTLRCVAQTIHRDRCTHLLPDQTPGRWILLPTQPASGQLTLPDTSMAVYDLSHLPYADQLRWRAQRCTIHAASTAAADLALAGWEPFDPLLHADHIRTTLPTPTRHHPSAR</sequence>
<proteinExistence type="predicted"/>
<organism evidence="2">
    <name type="scientific">Streptomyces antibioticus</name>
    <dbReference type="NCBI Taxonomy" id="1890"/>
    <lineage>
        <taxon>Bacteria</taxon>
        <taxon>Bacillati</taxon>
        <taxon>Actinomycetota</taxon>
        <taxon>Actinomycetes</taxon>
        <taxon>Kitasatosporales</taxon>
        <taxon>Streptomycetaceae</taxon>
        <taxon>Streptomyces</taxon>
    </lineage>
</organism>
<dbReference type="EMBL" id="KJ856912">
    <property type="protein sequence ID" value="AOE46826.1"/>
    <property type="molecule type" value="Genomic_DNA"/>
</dbReference>
<reference evidence="2" key="1">
    <citation type="journal article" date="2017" name="Cell Chem. Biol.">
        <title>An Unusual Protector-Protege Strategy for the Biosynthesis of Purine Nucleoside Antibiotics.</title>
        <authorList>
            <person name="Wu P."/>
            <person name="Wan D."/>
            <person name="Xu G."/>
            <person name="Wang G."/>
            <person name="Ma H."/>
            <person name="Wang T."/>
            <person name="Gao Y."/>
            <person name="Qi J."/>
            <person name="Chen X."/>
            <person name="Zhu J."/>
            <person name="Li Y.Q."/>
            <person name="Deng Z."/>
            <person name="Chen W."/>
        </authorList>
    </citation>
    <scope>NUCLEOTIDE SEQUENCE</scope>
    <source>
        <strain evidence="2">NRRL 3238</strain>
    </source>
</reference>
<feature type="region of interest" description="Disordered" evidence="1">
    <location>
        <begin position="137"/>
        <end position="157"/>
    </location>
</feature>